<keyword evidence="3" id="KW-0862">Zinc</keyword>
<accession>A0A2K5NBT0</accession>
<dbReference type="Gene3D" id="4.10.1130.20">
    <property type="match status" value="2"/>
</dbReference>
<reference evidence="7" key="2">
    <citation type="submission" date="2025-09" db="UniProtKB">
        <authorList>
            <consortium name="Ensembl"/>
        </authorList>
    </citation>
    <scope>IDENTIFICATION</scope>
</reference>
<sequence>MALLCYNWGCGQCFDPETNSDDACMYHPGVPVFHGTLKGWSCCRHNSEKPPEPVKPELVEAIKTPSPDEPMTNLELKISAFPKQALDKLSSGNDEDKKEEDNDEIKVGTSCKNGGCSKTYWCLESLEEVCVYQSGVPIFHEGMKYLSCCRRKSSDFNTFLAQEGCTTGKHIWTKKDAGTKVVPCTHNWHRTGGEVTISVYAKDSLPEVSRVEAHSTLLNVHIVFEGEKEFDQNVKIWGVTDIEITMRKAEPMQWASLELSAVKKQEKQKDDPVD</sequence>
<evidence type="ECO:0000256" key="2">
    <source>
        <dbReference type="ARBA" id="ARBA00022737"/>
    </source>
</evidence>
<dbReference type="Ensembl" id="ENSCATT00000059162.1">
    <property type="protein sequence ID" value="ENSCATP00000034881.1"/>
    <property type="gene ID" value="ENSCATG00000040340.1"/>
</dbReference>
<evidence type="ECO:0000259" key="6">
    <source>
        <dbReference type="PROSITE" id="PS51401"/>
    </source>
</evidence>
<keyword evidence="2" id="KW-0677">Repeat</keyword>
<dbReference type="AlphaFoldDB" id="A0A2K5NBT0"/>
<keyword evidence="1" id="KW-0479">Metal-binding</keyword>
<evidence type="ECO:0000256" key="5">
    <source>
        <dbReference type="ARBA" id="ARBA00045230"/>
    </source>
</evidence>
<reference evidence="7" key="1">
    <citation type="submission" date="2025-08" db="UniProtKB">
        <authorList>
            <consortium name="Ensembl"/>
        </authorList>
    </citation>
    <scope>IDENTIFICATION</scope>
</reference>
<dbReference type="Gene3D" id="2.60.40.790">
    <property type="match status" value="1"/>
</dbReference>
<dbReference type="GeneTree" id="ENSGT00940000154174"/>
<dbReference type="STRING" id="9531.ENSCATP00000034881"/>
<proteinExistence type="predicted"/>
<dbReference type="FunFam" id="4.10.1130.20:FF:000002">
    <property type="entry name" value="cysteine and histidine-rich domain-containing protein 1"/>
    <property type="match status" value="1"/>
</dbReference>
<organism evidence="7 8">
    <name type="scientific">Cercocebus atys</name>
    <name type="common">Sooty mangabey</name>
    <name type="synonym">Cercocebus torquatus atys</name>
    <dbReference type="NCBI Taxonomy" id="9531"/>
    <lineage>
        <taxon>Eukaryota</taxon>
        <taxon>Metazoa</taxon>
        <taxon>Chordata</taxon>
        <taxon>Craniata</taxon>
        <taxon>Vertebrata</taxon>
        <taxon>Euteleostomi</taxon>
        <taxon>Mammalia</taxon>
        <taxon>Eutheria</taxon>
        <taxon>Euarchontoglires</taxon>
        <taxon>Primates</taxon>
        <taxon>Haplorrhini</taxon>
        <taxon>Catarrhini</taxon>
        <taxon>Cercopithecidae</taxon>
        <taxon>Cercopithecinae</taxon>
        <taxon>Cercocebus</taxon>
    </lineage>
</organism>
<dbReference type="OMA" id="PEGSCTY"/>
<evidence type="ECO:0000256" key="4">
    <source>
        <dbReference type="ARBA" id="ARBA00023016"/>
    </source>
</evidence>
<evidence type="ECO:0000313" key="8">
    <source>
        <dbReference type="Proteomes" id="UP000233060"/>
    </source>
</evidence>
<dbReference type="PROSITE" id="PS51401">
    <property type="entry name" value="CHORD"/>
    <property type="match status" value="1"/>
</dbReference>
<keyword evidence="8" id="KW-1185">Reference proteome</keyword>
<evidence type="ECO:0000256" key="1">
    <source>
        <dbReference type="ARBA" id="ARBA00022723"/>
    </source>
</evidence>
<name>A0A2K5NBT0_CERAT</name>
<evidence type="ECO:0000256" key="3">
    <source>
        <dbReference type="ARBA" id="ARBA00022833"/>
    </source>
</evidence>
<keyword evidence="4" id="KW-0346">Stress response</keyword>
<evidence type="ECO:0000313" key="7">
    <source>
        <dbReference type="Ensembl" id="ENSCATP00000034881.1"/>
    </source>
</evidence>
<dbReference type="InterPro" id="IPR007051">
    <property type="entry name" value="CHORD_dom"/>
</dbReference>
<protein>
    <recommendedName>
        <fullName evidence="6">CHORD domain-containing protein</fullName>
    </recommendedName>
</protein>
<dbReference type="InterPro" id="IPR039790">
    <property type="entry name" value="CHRD1"/>
</dbReference>
<feature type="domain" description="CHORD" evidence="6">
    <location>
        <begin position="5"/>
        <end position="170"/>
    </location>
</feature>
<dbReference type="InterPro" id="IPR008978">
    <property type="entry name" value="HSP20-like_chaperone"/>
</dbReference>
<comment type="function">
    <text evidence="5">Regulates centrosome duplication, probably by inhibiting the kinase activity of ROCK2. Proposed to act as co-chaperone for HSP90. May play a role in the regulation of NOD1 via a HSP90 chaperone complex. In vitro, has intrinsic chaperone activity. This function may be achieved by inhibiting association of ROCK2 with NPM1. Plays a role in ensuring the localization of the tyrosine kinase receptor EGFR to the plasma membrane, and thus ensures the subsequent regulation of EGFR activity and EGF-induced actin cytoskeleton remodeling. Involved in stress response. Prevents tumorigenesis.</text>
</comment>
<dbReference type="Proteomes" id="UP000233060">
    <property type="component" value="Unassembled WGS sequence"/>
</dbReference>
<dbReference type="Bgee" id="ENSCATG00000040340">
    <property type="expression patterns" value="Expressed in spleen and 12 other cell types or tissues"/>
</dbReference>
<dbReference type="Pfam" id="PF04968">
    <property type="entry name" value="CHORD"/>
    <property type="match status" value="2"/>
</dbReference>
<dbReference type="GO" id="GO:0046872">
    <property type="term" value="F:metal ion binding"/>
    <property type="evidence" value="ECO:0007669"/>
    <property type="project" value="UniProtKB-KW"/>
</dbReference>
<dbReference type="PANTHER" id="PTHR46983:SF4">
    <property type="entry name" value="CYSTEINE AND HISTIDINE-RICH DOMAIN-CONTAINING PROTEIN 1"/>
    <property type="match status" value="1"/>
</dbReference>
<dbReference type="PANTHER" id="PTHR46983">
    <property type="entry name" value="CYSTEINE AND HISTIDINE-RICH DOMAIN-CONTAINING PROTEIN 1"/>
    <property type="match status" value="1"/>
</dbReference>
<dbReference type="SUPFAM" id="SSF49764">
    <property type="entry name" value="HSP20-like chaperones"/>
    <property type="match status" value="1"/>
</dbReference>